<protein>
    <recommendedName>
        <fullName evidence="2">M23ase beta-sheet core domain-containing protein</fullName>
    </recommendedName>
</protein>
<dbReference type="Pfam" id="PF01551">
    <property type="entry name" value="Peptidase_M23"/>
    <property type="match status" value="1"/>
</dbReference>
<sequence>MQKNLFSSFLEQLTDDFTPVVAPRIFQESYIPLDLSSENNTLKDVDISSSKAMEQYINELLDESKAQVAYGGYLEKRAIYERSLHFNRQDPNTARNIHLGVDLWIGSGTDVLAVLDGTIHSFQDNTNFGDYGPTIILKHLLENHTFYTLYGHLSRESLASLKVGESVKKGQAIARLGSALLNGDYAPHLHFQIIKDLQGKKGDYPGVCSKTDLQYFSENCPDPNLLLKIYLKL</sequence>
<reference evidence="3" key="1">
    <citation type="journal article" date="2014" name="Int. J. Syst. Evol. Microbiol.">
        <title>Complete genome sequence of Corynebacterium casei LMG S-19264T (=DSM 44701T), isolated from a smear-ripened cheese.</title>
        <authorList>
            <consortium name="US DOE Joint Genome Institute (JGI-PGF)"/>
            <person name="Walter F."/>
            <person name="Albersmeier A."/>
            <person name="Kalinowski J."/>
            <person name="Ruckert C."/>
        </authorList>
    </citation>
    <scope>NUCLEOTIDE SEQUENCE</scope>
    <source>
        <strain evidence="3">CGMCC 1.12924</strain>
    </source>
</reference>
<dbReference type="PANTHER" id="PTHR21666:SF289">
    <property type="entry name" value="L-ALA--D-GLU ENDOPEPTIDASE"/>
    <property type="match status" value="1"/>
</dbReference>
<proteinExistence type="predicted"/>
<dbReference type="Gene3D" id="2.70.70.10">
    <property type="entry name" value="Glucose Permease (Domain IIA)"/>
    <property type="match status" value="1"/>
</dbReference>
<dbReference type="SUPFAM" id="SSF51261">
    <property type="entry name" value="Duplicated hybrid motif"/>
    <property type="match status" value="1"/>
</dbReference>
<keyword evidence="1" id="KW-0732">Signal</keyword>
<dbReference type="CDD" id="cd12797">
    <property type="entry name" value="M23_peptidase"/>
    <property type="match status" value="1"/>
</dbReference>
<dbReference type="InterPro" id="IPR016047">
    <property type="entry name" value="M23ase_b-sheet_dom"/>
</dbReference>
<reference evidence="3" key="2">
    <citation type="submission" date="2020-09" db="EMBL/GenBank/DDBJ databases">
        <authorList>
            <person name="Sun Q."/>
            <person name="Zhou Y."/>
        </authorList>
    </citation>
    <scope>NUCLEOTIDE SEQUENCE</scope>
    <source>
        <strain evidence="3">CGMCC 1.12924</strain>
    </source>
</reference>
<comment type="caution">
    <text evidence="3">The sequence shown here is derived from an EMBL/GenBank/DDBJ whole genome shotgun (WGS) entry which is preliminary data.</text>
</comment>
<name>A0A8J2YBS2_9FLAO</name>
<evidence type="ECO:0000256" key="1">
    <source>
        <dbReference type="ARBA" id="ARBA00022729"/>
    </source>
</evidence>
<dbReference type="GO" id="GO:0004222">
    <property type="term" value="F:metalloendopeptidase activity"/>
    <property type="evidence" value="ECO:0007669"/>
    <property type="project" value="TreeGrafter"/>
</dbReference>
<evidence type="ECO:0000259" key="2">
    <source>
        <dbReference type="Pfam" id="PF01551"/>
    </source>
</evidence>
<dbReference type="InterPro" id="IPR011055">
    <property type="entry name" value="Dup_hybrid_motif"/>
</dbReference>
<dbReference type="InterPro" id="IPR050570">
    <property type="entry name" value="Cell_wall_metabolism_enzyme"/>
</dbReference>
<accession>A0A8J2YBS2</accession>
<dbReference type="Proteomes" id="UP000652231">
    <property type="component" value="Unassembled WGS sequence"/>
</dbReference>
<gene>
    <name evidence="3" type="ORF">GCM10011312_21950</name>
</gene>
<dbReference type="PANTHER" id="PTHR21666">
    <property type="entry name" value="PEPTIDASE-RELATED"/>
    <property type="match status" value="1"/>
</dbReference>
<keyword evidence="4" id="KW-1185">Reference proteome</keyword>
<dbReference type="EMBL" id="BMGK01000009">
    <property type="protein sequence ID" value="GGD97984.1"/>
    <property type="molecule type" value="Genomic_DNA"/>
</dbReference>
<evidence type="ECO:0000313" key="4">
    <source>
        <dbReference type="Proteomes" id="UP000652231"/>
    </source>
</evidence>
<dbReference type="AlphaFoldDB" id="A0A8J2YBS2"/>
<organism evidence="3 4">
    <name type="scientific">Planktosalinus lacus</name>
    <dbReference type="NCBI Taxonomy" id="1526573"/>
    <lineage>
        <taxon>Bacteria</taxon>
        <taxon>Pseudomonadati</taxon>
        <taxon>Bacteroidota</taxon>
        <taxon>Flavobacteriia</taxon>
        <taxon>Flavobacteriales</taxon>
        <taxon>Flavobacteriaceae</taxon>
        <taxon>Planktosalinus</taxon>
    </lineage>
</organism>
<evidence type="ECO:0000313" key="3">
    <source>
        <dbReference type="EMBL" id="GGD97984.1"/>
    </source>
</evidence>
<feature type="domain" description="M23ase beta-sheet core" evidence="2">
    <location>
        <begin position="97"/>
        <end position="196"/>
    </location>
</feature>
<dbReference type="RefSeq" id="WP_188442478.1">
    <property type="nucleotide sequence ID" value="NZ_BMGK01000009.1"/>
</dbReference>